<dbReference type="InterPro" id="IPR013324">
    <property type="entry name" value="RNA_pol_sigma_r3/r4-like"/>
</dbReference>
<gene>
    <name evidence="8" type="ORF">CRI94_17140</name>
</gene>
<evidence type="ECO:0000259" key="7">
    <source>
        <dbReference type="Pfam" id="PF08281"/>
    </source>
</evidence>
<dbReference type="PANTHER" id="PTHR43133">
    <property type="entry name" value="RNA POLYMERASE ECF-TYPE SIGMA FACTO"/>
    <property type="match status" value="1"/>
</dbReference>
<evidence type="ECO:0000256" key="1">
    <source>
        <dbReference type="ARBA" id="ARBA00010641"/>
    </source>
</evidence>
<dbReference type="GO" id="GO:0016987">
    <property type="term" value="F:sigma factor activity"/>
    <property type="evidence" value="ECO:0007669"/>
    <property type="project" value="UniProtKB-KW"/>
</dbReference>
<dbReference type="NCBIfam" id="TIGR02937">
    <property type="entry name" value="sigma70-ECF"/>
    <property type="match status" value="1"/>
</dbReference>
<dbReference type="InterPro" id="IPR036388">
    <property type="entry name" value="WH-like_DNA-bd_sf"/>
</dbReference>
<dbReference type="OrthoDB" id="659855at2"/>
<comment type="similarity">
    <text evidence="1">Belongs to the sigma-70 factor family. ECF subfamily.</text>
</comment>
<keyword evidence="3" id="KW-0731">Sigma factor</keyword>
<dbReference type="Gene3D" id="1.10.10.10">
    <property type="entry name" value="Winged helix-like DNA-binding domain superfamily/Winged helix DNA-binding domain"/>
    <property type="match status" value="1"/>
</dbReference>
<name>A0A2A8CTE4_9BACT</name>
<dbReference type="Proteomes" id="UP000220102">
    <property type="component" value="Unassembled WGS sequence"/>
</dbReference>
<dbReference type="GO" id="GO:0003677">
    <property type="term" value="F:DNA binding"/>
    <property type="evidence" value="ECO:0007669"/>
    <property type="project" value="InterPro"/>
</dbReference>
<dbReference type="SUPFAM" id="SSF88946">
    <property type="entry name" value="Sigma2 domain of RNA polymerase sigma factors"/>
    <property type="match status" value="1"/>
</dbReference>
<keyword evidence="4" id="KW-0804">Transcription</keyword>
<proteinExistence type="inferred from homology"/>
<dbReference type="InterPro" id="IPR014327">
    <property type="entry name" value="RNA_pol_sigma70_bacteroid"/>
</dbReference>
<organism evidence="8 9">
    <name type="scientific">Longibacter salinarum</name>
    <dbReference type="NCBI Taxonomy" id="1850348"/>
    <lineage>
        <taxon>Bacteria</taxon>
        <taxon>Pseudomonadati</taxon>
        <taxon>Rhodothermota</taxon>
        <taxon>Rhodothermia</taxon>
        <taxon>Rhodothermales</taxon>
        <taxon>Salisaetaceae</taxon>
        <taxon>Longibacter</taxon>
    </lineage>
</organism>
<dbReference type="Pfam" id="PF04542">
    <property type="entry name" value="Sigma70_r2"/>
    <property type="match status" value="1"/>
</dbReference>
<dbReference type="InterPro" id="IPR007627">
    <property type="entry name" value="RNA_pol_sigma70_r2"/>
</dbReference>
<evidence type="ECO:0000313" key="9">
    <source>
        <dbReference type="Proteomes" id="UP000220102"/>
    </source>
</evidence>
<feature type="region of interest" description="Disordered" evidence="5">
    <location>
        <begin position="85"/>
        <end position="117"/>
    </location>
</feature>
<dbReference type="Pfam" id="PF08281">
    <property type="entry name" value="Sigma70_r4_2"/>
    <property type="match status" value="1"/>
</dbReference>
<dbReference type="Gene3D" id="1.10.1740.10">
    <property type="match status" value="1"/>
</dbReference>
<evidence type="ECO:0000259" key="6">
    <source>
        <dbReference type="Pfam" id="PF04542"/>
    </source>
</evidence>
<dbReference type="SUPFAM" id="SSF88659">
    <property type="entry name" value="Sigma3 and sigma4 domains of RNA polymerase sigma factors"/>
    <property type="match status" value="1"/>
</dbReference>
<sequence length="190" mass="22313">MTDVSFDEWCRRLKESDRSAYEQVFREMYEPLVRYTCSITKSRASASDIVQDVFVRLWETRSSLDPSQSLEAYLYRSVRNRAYNLHRNRRTRSDKEDDVQSEPVGHLSKPPAPDDAVDARNLESHLETWISELPDRQREALELSRFQGLSHEDVAEVMEISPRTVNNHIVRALRSLRERIRTYEPSLLDA</sequence>
<feature type="domain" description="RNA polymerase sigma-70 region 2" evidence="6">
    <location>
        <begin position="27"/>
        <end position="90"/>
    </location>
</feature>
<dbReference type="PANTHER" id="PTHR43133:SF46">
    <property type="entry name" value="RNA POLYMERASE SIGMA-70 FACTOR ECF SUBFAMILY"/>
    <property type="match status" value="1"/>
</dbReference>
<dbReference type="RefSeq" id="WP_098079174.1">
    <property type="nucleotide sequence ID" value="NZ_PDEQ01000013.1"/>
</dbReference>
<reference evidence="8 9" key="1">
    <citation type="submission" date="2017-10" db="EMBL/GenBank/DDBJ databases">
        <title>Draft genome of Longibacter Salinarum.</title>
        <authorList>
            <person name="Goh K.M."/>
            <person name="Shamsir M.S."/>
            <person name="Lim S.W."/>
        </authorList>
    </citation>
    <scope>NUCLEOTIDE SEQUENCE [LARGE SCALE GENOMIC DNA]</scope>
    <source>
        <strain evidence="8 9">KCTC 52045</strain>
    </source>
</reference>
<dbReference type="InterPro" id="IPR039425">
    <property type="entry name" value="RNA_pol_sigma-70-like"/>
</dbReference>
<protein>
    <submittedName>
        <fullName evidence="8">RNA polymerase subunit sigma-70</fullName>
    </submittedName>
</protein>
<dbReference type="CDD" id="cd06171">
    <property type="entry name" value="Sigma70_r4"/>
    <property type="match status" value="1"/>
</dbReference>
<keyword evidence="2" id="KW-0805">Transcription regulation</keyword>
<keyword evidence="9" id="KW-1185">Reference proteome</keyword>
<dbReference type="EMBL" id="PDEQ01000013">
    <property type="protein sequence ID" value="PEN10953.1"/>
    <property type="molecule type" value="Genomic_DNA"/>
</dbReference>
<accession>A0A2A8CTE4</accession>
<dbReference type="AlphaFoldDB" id="A0A2A8CTE4"/>
<dbReference type="NCBIfam" id="TIGR02985">
    <property type="entry name" value="Sig70_bacteroi1"/>
    <property type="match status" value="1"/>
</dbReference>
<dbReference type="GO" id="GO:0006352">
    <property type="term" value="P:DNA-templated transcription initiation"/>
    <property type="evidence" value="ECO:0007669"/>
    <property type="project" value="InterPro"/>
</dbReference>
<evidence type="ECO:0000256" key="2">
    <source>
        <dbReference type="ARBA" id="ARBA00023015"/>
    </source>
</evidence>
<dbReference type="InterPro" id="IPR013325">
    <property type="entry name" value="RNA_pol_sigma_r2"/>
</dbReference>
<evidence type="ECO:0000256" key="3">
    <source>
        <dbReference type="ARBA" id="ARBA00023082"/>
    </source>
</evidence>
<evidence type="ECO:0000313" key="8">
    <source>
        <dbReference type="EMBL" id="PEN10953.1"/>
    </source>
</evidence>
<feature type="domain" description="RNA polymerase sigma factor 70 region 4 type 2" evidence="7">
    <location>
        <begin position="130"/>
        <end position="176"/>
    </location>
</feature>
<comment type="caution">
    <text evidence="8">The sequence shown here is derived from an EMBL/GenBank/DDBJ whole genome shotgun (WGS) entry which is preliminary data.</text>
</comment>
<evidence type="ECO:0000256" key="4">
    <source>
        <dbReference type="ARBA" id="ARBA00023163"/>
    </source>
</evidence>
<evidence type="ECO:0000256" key="5">
    <source>
        <dbReference type="SAM" id="MobiDB-lite"/>
    </source>
</evidence>
<dbReference type="InterPro" id="IPR014284">
    <property type="entry name" value="RNA_pol_sigma-70_dom"/>
</dbReference>
<dbReference type="InterPro" id="IPR013249">
    <property type="entry name" value="RNA_pol_sigma70_r4_t2"/>
</dbReference>